<dbReference type="InterPro" id="IPR005122">
    <property type="entry name" value="Uracil-DNA_glycosylase-like"/>
</dbReference>
<comment type="similarity">
    <text evidence="1">Belongs to the uracil-DNA glycosylase (UDG) superfamily. UNG family.</text>
</comment>
<dbReference type="Proteomes" id="UP000003163">
    <property type="component" value="Unassembled WGS sequence"/>
</dbReference>
<dbReference type="EMBL" id="AFBI03000012">
    <property type="protein sequence ID" value="EJW04878.1"/>
    <property type="molecule type" value="Genomic_DNA"/>
</dbReference>
<dbReference type="GO" id="GO:0005739">
    <property type="term" value="C:mitochondrion"/>
    <property type="evidence" value="ECO:0007669"/>
    <property type="project" value="TreeGrafter"/>
</dbReference>
<feature type="domain" description="Uracil-DNA glycosylase-like" evidence="5">
    <location>
        <begin position="1"/>
        <end position="138"/>
    </location>
</feature>
<evidence type="ECO:0000259" key="5">
    <source>
        <dbReference type="SMART" id="SM00986"/>
    </source>
</evidence>
<dbReference type="PANTHER" id="PTHR11264">
    <property type="entry name" value="URACIL-DNA GLYCOSYLASE"/>
    <property type="match status" value="1"/>
</dbReference>
<dbReference type="Pfam" id="PF03167">
    <property type="entry name" value="UDG"/>
    <property type="match status" value="1"/>
</dbReference>
<dbReference type="GO" id="GO:0097510">
    <property type="term" value="P:base-excision repair, AP site formation via deaminated base removal"/>
    <property type="evidence" value="ECO:0007669"/>
    <property type="project" value="TreeGrafter"/>
</dbReference>
<dbReference type="SUPFAM" id="SSF52141">
    <property type="entry name" value="Uracil-DNA glycosylase-like"/>
    <property type="match status" value="1"/>
</dbReference>
<dbReference type="OMA" id="ANSHSNC"/>
<keyword evidence="3" id="KW-0378">Hydrolase</keyword>
<comment type="caution">
    <text evidence="6">The sequence shown here is derived from an EMBL/GenBank/DDBJ whole genome shotgun (WGS) entry which is preliminary data.</text>
</comment>
<dbReference type="PANTHER" id="PTHR11264:SF0">
    <property type="entry name" value="URACIL-DNA GLYCOSYLASE"/>
    <property type="match status" value="1"/>
</dbReference>
<name>J8ZYX1_EDHAE</name>
<accession>J8ZYX1</accession>
<reference evidence="7" key="2">
    <citation type="submission" date="2015-07" db="EMBL/GenBank/DDBJ databases">
        <title>Contrasting host-pathogen interactions and genome evolution in two generalist and specialist microsporidian pathogens of mosquitoes.</title>
        <authorList>
            <consortium name="The Broad Institute Genomics Platform"/>
            <consortium name="The Broad Institute Genome Sequencing Center for Infectious Disease"/>
            <person name="Cuomo C.A."/>
            <person name="Sanscrainte N.D."/>
            <person name="Goldberg J.M."/>
            <person name="Heiman D."/>
            <person name="Young S."/>
            <person name="Zeng Q."/>
            <person name="Becnel J.J."/>
            <person name="Birren B.W."/>
        </authorList>
    </citation>
    <scope>NUCLEOTIDE SEQUENCE [LARGE SCALE GENOMIC DNA]</scope>
    <source>
        <strain evidence="7">USNM 41457</strain>
    </source>
</reference>
<evidence type="ECO:0000256" key="3">
    <source>
        <dbReference type="ARBA" id="ARBA00022801"/>
    </source>
</evidence>
<dbReference type="HOGENOM" id="CLU_032162_3_1_1"/>
<keyword evidence="2" id="KW-0227">DNA damage</keyword>
<dbReference type="InterPro" id="IPR036895">
    <property type="entry name" value="Uracil-DNA_glycosylase-like_sf"/>
</dbReference>
<dbReference type="AlphaFoldDB" id="J8ZYX1"/>
<evidence type="ECO:0000313" key="7">
    <source>
        <dbReference type="Proteomes" id="UP000003163"/>
    </source>
</evidence>
<dbReference type="GO" id="GO:0005634">
    <property type="term" value="C:nucleus"/>
    <property type="evidence" value="ECO:0007669"/>
    <property type="project" value="TreeGrafter"/>
</dbReference>
<dbReference type="InterPro" id="IPR002043">
    <property type="entry name" value="UDG_fam1"/>
</dbReference>
<dbReference type="STRING" id="1003232.J8ZYX1"/>
<dbReference type="GO" id="GO:0004844">
    <property type="term" value="F:uracil DNA N-glycosylase activity"/>
    <property type="evidence" value="ECO:0007669"/>
    <property type="project" value="InterPro"/>
</dbReference>
<evidence type="ECO:0000256" key="4">
    <source>
        <dbReference type="ARBA" id="ARBA00023204"/>
    </source>
</evidence>
<keyword evidence="7" id="KW-1185">Reference proteome</keyword>
<dbReference type="OrthoDB" id="10031947at2759"/>
<dbReference type="NCBIfam" id="NF003592">
    <property type="entry name" value="PRK05254.1-5"/>
    <property type="match status" value="1"/>
</dbReference>
<reference evidence="6 7" key="1">
    <citation type="submission" date="2011-08" db="EMBL/GenBank/DDBJ databases">
        <authorList>
            <person name="Liu Z.J."/>
            <person name="Shi F.L."/>
            <person name="Lu J.Q."/>
            <person name="Li M."/>
            <person name="Wang Z.L."/>
        </authorList>
    </citation>
    <scope>NUCLEOTIDE SEQUENCE [LARGE SCALE GENOMIC DNA]</scope>
    <source>
        <strain evidence="6 7">USNM 41457</strain>
    </source>
</reference>
<evidence type="ECO:0000313" key="6">
    <source>
        <dbReference type="EMBL" id="EJW04878.1"/>
    </source>
</evidence>
<gene>
    <name evidence="6" type="ORF">EDEG_00948</name>
</gene>
<organism evidence="6 7">
    <name type="scientific">Edhazardia aedis (strain USNM 41457)</name>
    <name type="common">Microsporidian parasite</name>
    <dbReference type="NCBI Taxonomy" id="1003232"/>
    <lineage>
        <taxon>Eukaryota</taxon>
        <taxon>Fungi</taxon>
        <taxon>Fungi incertae sedis</taxon>
        <taxon>Microsporidia</taxon>
        <taxon>Edhazardia</taxon>
    </lineage>
</organism>
<proteinExistence type="inferred from homology"/>
<dbReference type="Gene3D" id="3.40.470.10">
    <property type="entry name" value="Uracil-DNA glycosylase-like domain"/>
    <property type="match status" value="1"/>
</dbReference>
<dbReference type="SMART" id="SM00986">
    <property type="entry name" value="UDG"/>
    <property type="match status" value="1"/>
</dbReference>
<keyword evidence="4" id="KW-0234">DNA repair</keyword>
<protein>
    <submittedName>
        <fullName evidence="6">Uracil-DNA glycosylase</fullName>
    </submittedName>
</protein>
<evidence type="ECO:0000256" key="1">
    <source>
        <dbReference type="ARBA" id="ARBA00008184"/>
    </source>
</evidence>
<dbReference type="VEuPathDB" id="MicrosporidiaDB:EDEG_00948"/>
<dbReference type="SMART" id="SM00987">
    <property type="entry name" value="UreE_C"/>
    <property type="match status" value="1"/>
</dbReference>
<sequence>MGLAFSVPLKCKIPRSLANIYKEIKNCYPNYKIPQNGCLDKWSKQGVLLLNTVLTVAEKKPDSHSKFGWQILTDEIINFINIHCKKVVFILWGKKAEQYVEKIDIQRHLILIAPHPSPFSARKGFIGCKHFLLANEYLIKNNIEPIKW</sequence>
<dbReference type="InParanoid" id="J8ZYX1"/>
<evidence type="ECO:0000256" key="2">
    <source>
        <dbReference type="ARBA" id="ARBA00022763"/>
    </source>
</evidence>
<dbReference type="CDD" id="cd10027">
    <property type="entry name" value="UDG-F1-like"/>
    <property type="match status" value="1"/>
</dbReference>